<feature type="transmembrane region" description="Helical" evidence="1">
    <location>
        <begin position="111"/>
        <end position="131"/>
    </location>
</feature>
<dbReference type="Proteomes" id="UP000528555">
    <property type="component" value="Unassembled WGS sequence"/>
</dbReference>
<name>A0A850HMT1_9FIRM</name>
<reference evidence="4 5" key="1">
    <citation type="journal article" date="2020" name="Cell Host Microbe">
        <title>Functional and Genomic Variation between Human-Derived Isolates of Lachnospiraceae Reveals Inter- and Intra-Species Diversity.</title>
        <authorList>
            <person name="Sorbara M.T."/>
            <person name="Littmann E.R."/>
            <person name="Fontana E."/>
            <person name="Moody T.U."/>
            <person name="Kohout C.E."/>
            <person name="Gjonbalaj M."/>
            <person name="Eaton V."/>
            <person name="Seok R."/>
            <person name="Leiner I.M."/>
            <person name="Pamer E.G."/>
        </authorList>
    </citation>
    <scope>NUCLEOTIDE SEQUENCE [LARGE SCALE GENOMIC DNA]</scope>
    <source>
        <strain evidence="3 4">MSK.17.11</strain>
        <strain evidence="2 5">MSK.17.38</strain>
    </source>
</reference>
<gene>
    <name evidence="3" type="ORF">G5A66_09685</name>
    <name evidence="2" type="ORF">G5A75_09710</name>
</gene>
<organism evidence="3 4">
    <name type="scientific">Dorea phocaeensis</name>
    <dbReference type="NCBI Taxonomy" id="2040291"/>
    <lineage>
        <taxon>Bacteria</taxon>
        <taxon>Bacillati</taxon>
        <taxon>Bacillota</taxon>
        <taxon>Clostridia</taxon>
        <taxon>Lachnospirales</taxon>
        <taxon>Lachnospiraceae</taxon>
        <taxon>Dorea</taxon>
    </lineage>
</organism>
<reference evidence="3" key="2">
    <citation type="submission" date="2020-02" db="EMBL/GenBank/DDBJ databases">
        <authorList>
            <person name="Littmann E."/>
            <person name="Sorbara M."/>
        </authorList>
    </citation>
    <scope>NUCLEOTIDE SEQUENCE</scope>
    <source>
        <strain evidence="3">MSK.17.11</strain>
        <strain evidence="2">MSK.17.38</strain>
    </source>
</reference>
<evidence type="ECO:0000313" key="2">
    <source>
        <dbReference type="EMBL" id="NSK15136.1"/>
    </source>
</evidence>
<sequence length="138" mass="15515">MKKIMNTSLIYFVLAMAGDVFYREFTKWNGYTEPTTLGVLHVHLLVMGTVLFLLIALFTKITDLEKNSLFKKFFVLYNVALPFMVVMMLIRGIVQVLAIDLGKMGNGMLSGFAGLSHITMMVSLLMLLIALKKEMVKG</sequence>
<accession>A0A850HMT1</accession>
<proteinExistence type="predicted"/>
<evidence type="ECO:0000313" key="5">
    <source>
        <dbReference type="Proteomes" id="UP000701680"/>
    </source>
</evidence>
<dbReference type="Proteomes" id="UP000701680">
    <property type="component" value="Unassembled WGS sequence"/>
</dbReference>
<comment type="caution">
    <text evidence="3">The sequence shown here is derived from an EMBL/GenBank/DDBJ whole genome shotgun (WGS) entry which is preliminary data.</text>
</comment>
<dbReference type="AlphaFoldDB" id="A0A850HMT1"/>
<evidence type="ECO:0000313" key="4">
    <source>
        <dbReference type="Proteomes" id="UP000528555"/>
    </source>
</evidence>
<dbReference type="Pfam" id="PF11070">
    <property type="entry name" value="DUF2871"/>
    <property type="match status" value="1"/>
</dbReference>
<dbReference type="EMBL" id="JAAIUO010000006">
    <property type="protein sequence ID" value="NSK15136.1"/>
    <property type="molecule type" value="Genomic_DNA"/>
</dbReference>
<protein>
    <submittedName>
        <fullName evidence="3">DUF2871 domain-containing protein</fullName>
    </submittedName>
</protein>
<dbReference type="InterPro" id="IPR021299">
    <property type="entry name" value="DUF2871"/>
</dbReference>
<keyword evidence="1" id="KW-0812">Transmembrane</keyword>
<evidence type="ECO:0000313" key="3">
    <source>
        <dbReference type="EMBL" id="NVH58909.1"/>
    </source>
</evidence>
<evidence type="ECO:0000256" key="1">
    <source>
        <dbReference type="SAM" id="Phobius"/>
    </source>
</evidence>
<feature type="transmembrane region" description="Helical" evidence="1">
    <location>
        <begin position="41"/>
        <end position="61"/>
    </location>
</feature>
<dbReference type="EMBL" id="JAAITX010000006">
    <property type="protein sequence ID" value="NVH58909.1"/>
    <property type="molecule type" value="Genomic_DNA"/>
</dbReference>
<feature type="transmembrane region" description="Helical" evidence="1">
    <location>
        <begin position="73"/>
        <end position="99"/>
    </location>
</feature>
<keyword evidence="1" id="KW-0472">Membrane</keyword>
<keyword evidence="1" id="KW-1133">Transmembrane helix</keyword>
<keyword evidence="4" id="KW-1185">Reference proteome</keyword>